<evidence type="ECO:0000313" key="2">
    <source>
        <dbReference type="EMBL" id="KAJ7024205.1"/>
    </source>
</evidence>
<evidence type="ECO:0000313" key="3">
    <source>
        <dbReference type="Proteomes" id="UP001218188"/>
    </source>
</evidence>
<accession>A0AAD6SDM5</accession>
<dbReference type="EMBL" id="JARJCM010000173">
    <property type="protein sequence ID" value="KAJ7024205.1"/>
    <property type="molecule type" value="Genomic_DNA"/>
</dbReference>
<dbReference type="Proteomes" id="UP001218188">
    <property type="component" value="Unassembled WGS sequence"/>
</dbReference>
<protein>
    <submittedName>
        <fullName evidence="2">Uncharacterized protein</fullName>
    </submittedName>
</protein>
<comment type="caution">
    <text evidence="2">The sequence shown here is derived from an EMBL/GenBank/DDBJ whole genome shotgun (WGS) entry which is preliminary data.</text>
</comment>
<organism evidence="2 3">
    <name type="scientific">Mycena alexandri</name>
    <dbReference type="NCBI Taxonomy" id="1745969"/>
    <lineage>
        <taxon>Eukaryota</taxon>
        <taxon>Fungi</taxon>
        <taxon>Dikarya</taxon>
        <taxon>Basidiomycota</taxon>
        <taxon>Agaricomycotina</taxon>
        <taxon>Agaricomycetes</taxon>
        <taxon>Agaricomycetidae</taxon>
        <taxon>Agaricales</taxon>
        <taxon>Marasmiineae</taxon>
        <taxon>Mycenaceae</taxon>
        <taxon>Mycena</taxon>
    </lineage>
</organism>
<dbReference type="AlphaFoldDB" id="A0AAD6SDM5"/>
<proteinExistence type="predicted"/>
<name>A0AAD6SDM5_9AGAR</name>
<gene>
    <name evidence="2" type="ORF">C8F04DRAFT_1192625</name>
</gene>
<keyword evidence="3" id="KW-1185">Reference proteome</keyword>
<sequence length="139" mass="15187">MSALPHFPGASLDHGGQGLWPTILSAEQAALDVSPAAKTNPKHLYTSDRLIGIRVLGFLLLDLYEHRQLSFGAVPYNALIREITSCLSPLGSKGEKLQNLGLQYRNRILRVFRSSSNNSIPIEDSESDPPHVSDPLTQA</sequence>
<evidence type="ECO:0000256" key="1">
    <source>
        <dbReference type="SAM" id="MobiDB-lite"/>
    </source>
</evidence>
<feature type="region of interest" description="Disordered" evidence="1">
    <location>
        <begin position="119"/>
        <end position="139"/>
    </location>
</feature>
<reference evidence="2" key="1">
    <citation type="submission" date="2023-03" db="EMBL/GenBank/DDBJ databases">
        <title>Massive genome expansion in bonnet fungi (Mycena s.s.) driven by repeated elements and novel gene families across ecological guilds.</title>
        <authorList>
            <consortium name="Lawrence Berkeley National Laboratory"/>
            <person name="Harder C.B."/>
            <person name="Miyauchi S."/>
            <person name="Viragh M."/>
            <person name="Kuo A."/>
            <person name="Thoen E."/>
            <person name="Andreopoulos B."/>
            <person name="Lu D."/>
            <person name="Skrede I."/>
            <person name="Drula E."/>
            <person name="Henrissat B."/>
            <person name="Morin E."/>
            <person name="Kohler A."/>
            <person name="Barry K."/>
            <person name="LaButti K."/>
            <person name="Morin E."/>
            <person name="Salamov A."/>
            <person name="Lipzen A."/>
            <person name="Mereny Z."/>
            <person name="Hegedus B."/>
            <person name="Baldrian P."/>
            <person name="Stursova M."/>
            <person name="Weitz H."/>
            <person name="Taylor A."/>
            <person name="Grigoriev I.V."/>
            <person name="Nagy L.G."/>
            <person name="Martin F."/>
            <person name="Kauserud H."/>
        </authorList>
    </citation>
    <scope>NUCLEOTIDE SEQUENCE</scope>
    <source>
        <strain evidence="2">CBHHK200</strain>
    </source>
</reference>